<dbReference type="PROSITE" id="PS51257">
    <property type="entry name" value="PROKAR_LIPOPROTEIN"/>
    <property type="match status" value="1"/>
</dbReference>
<dbReference type="Proteomes" id="UP000190777">
    <property type="component" value="Unassembled WGS sequence"/>
</dbReference>
<organism evidence="5 7">
    <name type="scientific">Moraxella equi</name>
    <dbReference type="NCBI Taxonomy" id="60442"/>
    <lineage>
        <taxon>Bacteria</taxon>
        <taxon>Pseudomonadati</taxon>
        <taxon>Pseudomonadota</taxon>
        <taxon>Gammaproteobacteria</taxon>
        <taxon>Moraxellales</taxon>
        <taxon>Moraxellaceae</taxon>
        <taxon>Moraxella</taxon>
    </lineage>
</organism>
<feature type="compositionally biased region" description="Polar residues" evidence="1">
    <location>
        <begin position="52"/>
        <end position="70"/>
    </location>
</feature>
<keyword evidence="2" id="KW-0472">Membrane</keyword>
<name>A0A378QUS6_9GAMM</name>
<protein>
    <recommendedName>
        <fullName evidence="3">DUF4349 domain-containing protein</fullName>
    </recommendedName>
</protein>
<dbReference type="InterPro" id="IPR025645">
    <property type="entry name" value="DUF4349"/>
</dbReference>
<evidence type="ECO:0000256" key="1">
    <source>
        <dbReference type="SAM" id="MobiDB-lite"/>
    </source>
</evidence>
<keyword evidence="2" id="KW-1133">Transmembrane helix</keyword>
<reference evidence="5 7" key="2">
    <citation type="submission" date="2018-06" db="EMBL/GenBank/DDBJ databases">
        <authorList>
            <consortium name="Pathogen Informatics"/>
            <person name="Doyle S."/>
        </authorList>
    </citation>
    <scope>NUCLEOTIDE SEQUENCE [LARGE SCALE GENOMIC DNA]</scope>
    <source>
        <strain evidence="5 7">NCTC11012</strain>
    </source>
</reference>
<gene>
    <name evidence="4" type="ORF">B5J93_05055</name>
    <name evidence="5" type="ORF">NCTC11012_02932</name>
</gene>
<evidence type="ECO:0000256" key="2">
    <source>
        <dbReference type="SAM" id="Phobius"/>
    </source>
</evidence>
<dbReference type="EMBL" id="UGQF01000001">
    <property type="protein sequence ID" value="STZ04646.1"/>
    <property type="molecule type" value="Genomic_DNA"/>
</dbReference>
<dbReference type="Proteomes" id="UP000254618">
    <property type="component" value="Unassembled WGS sequence"/>
</dbReference>
<evidence type="ECO:0000313" key="5">
    <source>
        <dbReference type="EMBL" id="STZ04646.1"/>
    </source>
</evidence>
<dbReference type="RefSeq" id="WP_079325160.1">
    <property type="nucleotide sequence ID" value="NZ_MXAP01000047.1"/>
</dbReference>
<evidence type="ECO:0000313" key="7">
    <source>
        <dbReference type="Proteomes" id="UP000254618"/>
    </source>
</evidence>
<reference evidence="4 6" key="1">
    <citation type="submission" date="2017-03" db="EMBL/GenBank/DDBJ databases">
        <title>Draft genome sequence of Moraxella equi CCUG 4950T type strain.</title>
        <authorList>
            <person name="Salva-Serra F."/>
            <person name="Engstrom-Jakobsson H."/>
            <person name="Thorell K."/>
            <person name="Jaen-Luchoro D."/>
            <person name="Gonzales-Siles L."/>
            <person name="Karlsson R."/>
            <person name="Yazdan S."/>
            <person name="Boulund F."/>
            <person name="Johnning A."/>
            <person name="Engstrand L."/>
            <person name="Kristiansson E."/>
            <person name="Moore E."/>
        </authorList>
    </citation>
    <scope>NUCLEOTIDE SEQUENCE [LARGE SCALE GENOMIC DNA]</scope>
    <source>
        <strain evidence="4 6">CCUG 4950</strain>
    </source>
</reference>
<evidence type="ECO:0000313" key="6">
    <source>
        <dbReference type="Proteomes" id="UP000190777"/>
    </source>
</evidence>
<feature type="region of interest" description="Disordered" evidence="1">
    <location>
        <begin position="41"/>
        <end position="70"/>
    </location>
</feature>
<sequence>MQKSLALIVFIALLSACSKPHDGEMSHQSVSSDVVSVDMASVAGTDDPNGLNPDNSNPANPALDSQATTQGEQAHLANKAFIIKADVNFAVKDVVATKDQLESLTLQTGGYIQTSKIYNNTTDTHRYPIGGERLKVLTHFVRHGMMTVRIPKANVGEFLKGVQGQVVFLDGQEFNATDVALDLQRNALHAQIEAERQTKLGELDATKTDDLADKSAHVGEMTGSKYRQTLAELDRKALAEQVAFSTITLAFYQNPQIFESVMPDTQAYIAKDERANFGHRFVQSIGTGWLYFLEFILWLASLWAFALGLVVAALFYKKVFKPFYNRPFRKKQIVRQSSQRKWRARRVMINDKIGLN</sequence>
<feature type="domain" description="DUF4349" evidence="3">
    <location>
        <begin position="82"/>
        <end position="314"/>
    </location>
</feature>
<keyword evidence="6" id="KW-1185">Reference proteome</keyword>
<evidence type="ECO:0000259" key="3">
    <source>
        <dbReference type="Pfam" id="PF14257"/>
    </source>
</evidence>
<accession>A0A378QUS6</accession>
<keyword evidence="2" id="KW-0812">Transmembrane</keyword>
<dbReference type="AlphaFoldDB" id="A0A378QUS6"/>
<proteinExistence type="predicted"/>
<dbReference type="Pfam" id="PF14257">
    <property type="entry name" value="DUF4349"/>
    <property type="match status" value="1"/>
</dbReference>
<feature type="transmembrane region" description="Helical" evidence="2">
    <location>
        <begin position="289"/>
        <end position="316"/>
    </location>
</feature>
<dbReference type="EMBL" id="MXAP01000047">
    <property type="protein sequence ID" value="OPH39019.1"/>
    <property type="molecule type" value="Genomic_DNA"/>
</dbReference>
<evidence type="ECO:0000313" key="4">
    <source>
        <dbReference type="EMBL" id="OPH39019.1"/>
    </source>
</evidence>